<feature type="transmembrane region" description="Helical" evidence="2">
    <location>
        <begin position="415"/>
        <end position="434"/>
    </location>
</feature>
<sequence length="435" mass="46264">MKETTFKLYGMDWRIFTFFSVIVLISACLNIIPNQFIGGIAVMFTLGAIFGEVGERLPVWNKYCGGGAVLAFLGCGILVYNNLMPKNILTVSKGWMNTYNFLNVFICAQVVGSLLGIERKVLLKSSLLYLPALLASLGGAALLGVVGGILFGISPVETLTAYVLPIMGGGAGAGAIPMAQVYQDVTGKDSSAYLSFCMAILAVGNLAAVAFAVILDNVGRVIPQWTGHGQLMKQKQGAVEAEIAEEKKVDRELKMEDIGAAIFLIGAFFVLAQLVAKKVLPTVFGVAIPNFAYMIIFATLANVLDLIPERTKEACHRVQQFCASRLVWAMMAGCGVTLIDFNKMMGVLSVANFIMVLLIVLGCVIGSAAFGSLVGFYPIESAITAGLCMANMGGAGDMAVLGACRRMDLMSYAQISSRIGGAIVLLVGSFIFQFL</sequence>
<keyword evidence="1" id="KW-0769">Symport</keyword>
<dbReference type="GO" id="GO:0008514">
    <property type="term" value="F:organic anion transmembrane transporter activity"/>
    <property type="evidence" value="ECO:0007669"/>
    <property type="project" value="InterPro"/>
</dbReference>
<comment type="similarity">
    <text evidence="1">Belongs to the 2-hydroxycarboxylate transporter (2-HCT) (TC 2.A.24) family.</text>
</comment>
<feature type="transmembrane region" description="Helical" evidence="2">
    <location>
        <begin position="258"/>
        <end position="276"/>
    </location>
</feature>
<dbReference type="AlphaFoldDB" id="A0A1H2YRC2"/>
<feature type="transmembrane region" description="Helical" evidence="2">
    <location>
        <begin position="100"/>
        <end position="117"/>
    </location>
</feature>
<feature type="transmembrane region" description="Helical" evidence="2">
    <location>
        <begin position="191"/>
        <end position="215"/>
    </location>
</feature>
<dbReference type="EMBL" id="FNOP01000012">
    <property type="protein sequence ID" value="SDX07716.1"/>
    <property type="molecule type" value="Genomic_DNA"/>
</dbReference>
<feature type="transmembrane region" description="Helical" evidence="2">
    <location>
        <begin position="129"/>
        <end position="153"/>
    </location>
</feature>
<name>A0A1H2YRC2_ACIFE</name>
<protein>
    <submittedName>
        <fullName evidence="3">Na+/citrate or Na+/malate symporter</fullName>
    </submittedName>
</protein>
<keyword evidence="2" id="KW-1133">Transmembrane helix</keyword>
<feature type="transmembrane region" description="Helical" evidence="2">
    <location>
        <begin position="63"/>
        <end position="80"/>
    </location>
</feature>
<organism evidence="3 4">
    <name type="scientific">Acidaminococcus fermentans</name>
    <dbReference type="NCBI Taxonomy" id="905"/>
    <lineage>
        <taxon>Bacteria</taxon>
        <taxon>Bacillati</taxon>
        <taxon>Bacillota</taxon>
        <taxon>Negativicutes</taxon>
        <taxon>Acidaminococcales</taxon>
        <taxon>Acidaminococcaceae</taxon>
        <taxon>Acidaminococcus</taxon>
    </lineage>
</organism>
<feature type="transmembrane region" description="Helical" evidence="2">
    <location>
        <begin position="323"/>
        <end position="341"/>
    </location>
</feature>
<dbReference type="InterPro" id="IPR004679">
    <property type="entry name" value="2-OHcarboxylate_transport"/>
</dbReference>
<keyword evidence="2" id="KW-0812">Transmembrane</keyword>
<reference evidence="3 4" key="1">
    <citation type="submission" date="2016-10" db="EMBL/GenBank/DDBJ databases">
        <authorList>
            <person name="Varghese N."/>
            <person name="Submissions S."/>
        </authorList>
    </citation>
    <scope>NUCLEOTIDE SEQUENCE [LARGE SCALE GENOMIC DNA]</scope>
    <source>
        <strain evidence="3 4">WCC6</strain>
    </source>
</reference>
<keyword evidence="1 2" id="KW-0472">Membrane</keyword>
<feature type="transmembrane region" description="Helical" evidence="2">
    <location>
        <begin position="353"/>
        <end position="377"/>
    </location>
</feature>
<evidence type="ECO:0000313" key="4">
    <source>
        <dbReference type="Proteomes" id="UP000182379"/>
    </source>
</evidence>
<feature type="transmembrane region" description="Helical" evidence="2">
    <location>
        <begin position="12"/>
        <end position="32"/>
    </location>
</feature>
<gene>
    <name evidence="3" type="ORF">SAMN05216495_11232</name>
</gene>
<accession>A0A1H2YRC2</accession>
<feature type="transmembrane region" description="Helical" evidence="2">
    <location>
        <begin position="159"/>
        <end position="179"/>
    </location>
</feature>
<dbReference type="PANTHER" id="PTHR40033">
    <property type="entry name" value="NA(+)-MALATE SYMPORTER"/>
    <property type="match status" value="1"/>
</dbReference>
<dbReference type="Proteomes" id="UP000182379">
    <property type="component" value="Unassembled WGS sequence"/>
</dbReference>
<dbReference type="Pfam" id="PF03390">
    <property type="entry name" value="2HCT"/>
    <property type="match status" value="1"/>
</dbReference>
<evidence type="ECO:0000256" key="1">
    <source>
        <dbReference type="PIRNR" id="PIRNR005348"/>
    </source>
</evidence>
<evidence type="ECO:0000256" key="2">
    <source>
        <dbReference type="SAM" id="Phobius"/>
    </source>
</evidence>
<proteinExistence type="inferred from homology"/>
<dbReference type="PIRSF" id="PIRSF005348">
    <property type="entry name" value="YxkH"/>
    <property type="match status" value="1"/>
</dbReference>
<dbReference type="GO" id="GO:0005886">
    <property type="term" value="C:plasma membrane"/>
    <property type="evidence" value="ECO:0007669"/>
    <property type="project" value="UniProtKB-UniRule"/>
</dbReference>
<feature type="transmembrane region" description="Helical" evidence="2">
    <location>
        <begin position="283"/>
        <end position="303"/>
    </location>
</feature>
<dbReference type="PANTHER" id="PTHR40033:SF1">
    <property type="entry name" value="CITRATE-SODIUM SYMPORTER"/>
    <property type="match status" value="1"/>
</dbReference>
<comment type="caution">
    <text evidence="3">The sequence shown here is derived from an EMBL/GenBank/DDBJ whole genome shotgun (WGS) entry which is preliminary data.</text>
</comment>
<evidence type="ECO:0000313" key="3">
    <source>
        <dbReference type="EMBL" id="SDX07716.1"/>
    </source>
</evidence>
<dbReference type="GO" id="GO:0015293">
    <property type="term" value="F:symporter activity"/>
    <property type="evidence" value="ECO:0007669"/>
    <property type="project" value="UniProtKB-UniRule"/>
</dbReference>
<dbReference type="PROSITE" id="PS51257">
    <property type="entry name" value="PROKAR_LIPOPROTEIN"/>
    <property type="match status" value="1"/>
</dbReference>
<keyword evidence="1" id="KW-0813">Transport</keyword>
<feature type="transmembrane region" description="Helical" evidence="2">
    <location>
        <begin position="38"/>
        <end position="54"/>
    </location>
</feature>
<dbReference type="RefSeq" id="WP_074706898.1">
    <property type="nucleotide sequence ID" value="NZ_CALAKB010000003.1"/>
</dbReference>